<dbReference type="Proteomes" id="UP001295469">
    <property type="component" value="Chromosome C07"/>
</dbReference>
<sequence>MRVSDVILTLQVKTRGSPLEAYMTSKLLRQCKSIAENSKAMEQETEKADKEITTVLPTAQDVVGDNSDTGQRVKEEVKEQFWLSAPLIGVSLLQYSLQVISVI</sequence>
<protein>
    <submittedName>
        <fullName evidence="1">(rape) hypothetical protein</fullName>
    </submittedName>
</protein>
<gene>
    <name evidence="1" type="ORF">DARMORV10_C07P60340.1</name>
</gene>
<name>A0A816NC07_BRANA</name>
<organism evidence="1">
    <name type="scientific">Brassica napus</name>
    <name type="common">Rape</name>
    <dbReference type="NCBI Taxonomy" id="3708"/>
    <lineage>
        <taxon>Eukaryota</taxon>
        <taxon>Viridiplantae</taxon>
        <taxon>Streptophyta</taxon>
        <taxon>Embryophyta</taxon>
        <taxon>Tracheophyta</taxon>
        <taxon>Spermatophyta</taxon>
        <taxon>Magnoliopsida</taxon>
        <taxon>eudicotyledons</taxon>
        <taxon>Gunneridae</taxon>
        <taxon>Pentapetalae</taxon>
        <taxon>rosids</taxon>
        <taxon>malvids</taxon>
        <taxon>Brassicales</taxon>
        <taxon>Brassicaceae</taxon>
        <taxon>Brassiceae</taxon>
        <taxon>Brassica</taxon>
    </lineage>
</organism>
<proteinExistence type="predicted"/>
<dbReference type="EMBL" id="HG994371">
    <property type="protein sequence ID" value="CAF2032032.1"/>
    <property type="molecule type" value="Genomic_DNA"/>
</dbReference>
<dbReference type="AlphaFoldDB" id="A0A816NC07"/>
<evidence type="ECO:0000313" key="1">
    <source>
        <dbReference type="EMBL" id="CAF2032032.1"/>
    </source>
</evidence>
<reference evidence="1" key="1">
    <citation type="submission" date="2021-01" db="EMBL/GenBank/DDBJ databases">
        <authorList>
            <consortium name="Genoscope - CEA"/>
            <person name="William W."/>
        </authorList>
    </citation>
    <scope>NUCLEOTIDE SEQUENCE</scope>
</reference>
<accession>A0A816NC07</accession>